<reference evidence="1" key="1">
    <citation type="submission" date="2014-09" db="EMBL/GenBank/DDBJ databases">
        <authorList>
            <person name="Magalhaes I.L.F."/>
            <person name="Oliveira U."/>
            <person name="Santos F.R."/>
            <person name="Vidigal T.H.D.A."/>
            <person name="Brescovit A.D."/>
            <person name="Santos A.J."/>
        </authorList>
    </citation>
    <scope>NUCLEOTIDE SEQUENCE</scope>
    <source>
        <tissue evidence="1">Shoot tissue taken approximately 20 cm above the soil surface</tissue>
    </source>
</reference>
<dbReference type="AlphaFoldDB" id="A0A0A9C3B3"/>
<proteinExistence type="predicted"/>
<evidence type="ECO:0000313" key="1">
    <source>
        <dbReference type="EMBL" id="JAD67880.1"/>
    </source>
</evidence>
<accession>A0A0A9C3B3</accession>
<organism evidence="1">
    <name type="scientific">Arundo donax</name>
    <name type="common">Giant reed</name>
    <name type="synonym">Donax arundinaceus</name>
    <dbReference type="NCBI Taxonomy" id="35708"/>
    <lineage>
        <taxon>Eukaryota</taxon>
        <taxon>Viridiplantae</taxon>
        <taxon>Streptophyta</taxon>
        <taxon>Embryophyta</taxon>
        <taxon>Tracheophyta</taxon>
        <taxon>Spermatophyta</taxon>
        <taxon>Magnoliopsida</taxon>
        <taxon>Liliopsida</taxon>
        <taxon>Poales</taxon>
        <taxon>Poaceae</taxon>
        <taxon>PACMAD clade</taxon>
        <taxon>Arundinoideae</taxon>
        <taxon>Arundineae</taxon>
        <taxon>Arundo</taxon>
    </lineage>
</organism>
<dbReference type="EMBL" id="GBRH01230015">
    <property type="protein sequence ID" value="JAD67880.1"/>
    <property type="molecule type" value="Transcribed_RNA"/>
</dbReference>
<reference evidence="1" key="2">
    <citation type="journal article" date="2015" name="Data Brief">
        <title>Shoot transcriptome of the giant reed, Arundo donax.</title>
        <authorList>
            <person name="Barrero R.A."/>
            <person name="Guerrero F.D."/>
            <person name="Moolhuijzen P."/>
            <person name="Goolsby J.A."/>
            <person name="Tidwell J."/>
            <person name="Bellgard S.E."/>
            <person name="Bellgard M.I."/>
        </authorList>
    </citation>
    <scope>NUCLEOTIDE SEQUENCE</scope>
    <source>
        <tissue evidence="1">Shoot tissue taken approximately 20 cm above the soil surface</tissue>
    </source>
</reference>
<sequence>MTVLCSFLLDTRTKNLPFAFFFFLDEWWIAHLINDLPYKMDFFECWMFCRIELEAKGTDFDPQVNIMDGWMYQWCLAHNVIVTLVKFLANRLK</sequence>
<protein>
    <submittedName>
        <fullName evidence="1">Uncharacterized protein</fullName>
    </submittedName>
</protein>
<name>A0A0A9C3B3_ARUDO</name>